<evidence type="ECO:0000313" key="1">
    <source>
        <dbReference type="EMBL" id="KPH51180.1"/>
    </source>
</evidence>
<dbReference type="AlphaFoldDB" id="A0AAW3J800"/>
<organism evidence="1 2">
    <name type="scientific">Helicobacter pullorum</name>
    <dbReference type="NCBI Taxonomy" id="35818"/>
    <lineage>
        <taxon>Bacteria</taxon>
        <taxon>Pseudomonadati</taxon>
        <taxon>Campylobacterota</taxon>
        <taxon>Epsilonproteobacteria</taxon>
        <taxon>Campylobacterales</taxon>
        <taxon>Helicobacteraceae</taxon>
        <taxon>Helicobacter</taxon>
    </lineage>
</organism>
<dbReference type="Proteomes" id="UP000037800">
    <property type="component" value="Unassembled WGS sequence"/>
</dbReference>
<reference evidence="1 2" key="1">
    <citation type="submission" date="2014-06" db="EMBL/GenBank/DDBJ databases">
        <title>Helicobacter pullorum isolates in fresh chicken meat - phenotypic and genotypic features.</title>
        <authorList>
            <person name="Borges V."/>
            <person name="Santos A."/>
            <person name="Correia C.B."/>
            <person name="Saraiva M."/>
            <person name="Menard A."/>
            <person name="Vieira L."/>
            <person name="Sampaio D.A."/>
            <person name="Gomes J.P."/>
            <person name="Oleastro M."/>
        </authorList>
    </citation>
    <scope>NUCLEOTIDE SEQUENCE [LARGE SCALE GENOMIC DNA]</scope>
    <source>
        <strain evidence="1 2">229336/12</strain>
    </source>
</reference>
<gene>
    <name evidence="1" type="ORF">HPU229336_08975</name>
</gene>
<name>A0AAW3J800_9HELI</name>
<comment type="caution">
    <text evidence="1">The sequence shown here is derived from an EMBL/GenBank/DDBJ whole genome shotgun (WGS) entry which is preliminary data.</text>
</comment>
<protein>
    <recommendedName>
        <fullName evidence="3">Sugar transferase</fullName>
    </recommendedName>
</protein>
<dbReference type="RefSeq" id="WP_060662679.1">
    <property type="nucleotide sequence ID" value="NZ_JNUR01000007.1"/>
</dbReference>
<accession>A0AAW3J800</accession>
<dbReference type="Gene3D" id="3.40.50.11350">
    <property type="match status" value="1"/>
</dbReference>
<sequence>MEKNKFGILLAARNDGIGERLRALLNAMYLSKKLGVNFGFIWRETCYVAPISQNAQEIKFLYTNMESENEIFSQNFIKKHSYTKILKNSKVIPITHFKGQKLNTLKESLIKNPILEVCQYDLSGFFTDINQVEYYNYFLEFWREVEFSEQVKLAINLAKQQAAFLNYDYTSIHMRAGDVIYSENRGKWQKMASLKVIPVSTVCEIIENREKDSKIILFSDDLSTAQELKKYYKPKHQIYTIDDFNTDEKINKLCQIFYDITLCSLSKRIYIGAISGFGILASRVGGSKAVYCASYEGIYSKNEQIELILKHNDKIKLNPLRKSYEYYLLYRLQMGIKKFEVALQSAKKALKFDSNNEALRIFIIAGLLLNKKKLLCERYLRILLKTNKNFIEMLFFGYTKGNCAFEYEISVLLENYSIKNFHMGLLCALIYEFKKKYNKISEYQKIFLDIEKDYLKYENNKLFLEQRKFIMSL</sequence>
<dbReference type="EMBL" id="JNUR01000007">
    <property type="protein sequence ID" value="KPH51180.1"/>
    <property type="molecule type" value="Genomic_DNA"/>
</dbReference>
<evidence type="ECO:0000313" key="2">
    <source>
        <dbReference type="Proteomes" id="UP000037800"/>
    </source>
</evidence>
<proteinExistence type="predicted"/>
<evidence type="ECO:0008006" key="3">
    <source>
        <dbReference type="Google" id="ProtNLM"/>
    </source>
</evidence>